<evidence type="ECO:0000313" key="2">
    <source>
        <dbReference type="Proteomes" id="UP001285908"/>
    </source>
</evidence>
<evidence type="ECO:0000313" key="1">
    <source>
        <dbReference type="EMBL" id="KAK3495333.1"/>
    </source>
</evidence>
<dbReference type="AlphaFoldDB" id="A0AAJ0IB41"/>
<keyword evidence="2" id="KW-1185">Reference proteome</keyword>
<reference evidence="1 2" key="1">
    <citation type="journal article" date="2023" name="Mol. Phylogenet. Evol.">
        <title>Genome-scale phylogeny and comparative genomics of the fungal order Sordariales.</title>
        <authorList>
            <person name="Hensen N."/>
            <person name="Bonometti L."/>
            <person name="Westerberg I."/>
            <person name="Brannstrom I.O."/>
            <person name="Guillou S."/>
            <person name="Cros-Aarteil S."/>
            <person name="Calhoun S."/>
            <person name="Haridas S."/>
            <person name="Kuo A."/>
            <person name="Mondo S."/>
            <person name="Pangilinan J."/>
            <person name="Riley R."/>
            <person name="LaButti K."/>
            <person name="Andreopoulos B."/>
            <person name="Lipzen A."/>
            <person name="Chen C."/>
            <person name="Yan M."/>
            <person name="Daum C."/>
            <person name="Ng V."/>
            <person name="Clum A."/>
            <person name="Steindorff A."/>
            <person name="Ohm R.A."/>
            <person name="Martin F."/>
            <person name="Silar P."/>
            <person name="Natvig D.O."/>
            <person name="Lalanne C."/>
            <person name="Gautier V."/>
            <person name="Ament-Velasquez S.L."/>
            <person name="Kruys A."/>
            <person name="Hutchinson M.I."/>
            <person name="Powell A.J."/>
            <person name="Barry K."/>
            <person name="Miller A.N."/>
            <person name="Grigoriev I.V."/>
            <person name="Debuchy R."/>
            <person name="Gladieux P."/>
            <person name="Hiltunen Thoren M."/>
            <person name="Johannesson H."/>
        </authorList>
    </citation>
    <scope>NUCLEOTIDE SEQUENCE [LARGE SCALE GENOMIC DNA]</scope>
    <source>
        <strain evidence="1 2">FGSC 10403</strain>
    </source>
</reference>
<gene>
    <name evidence="1" type="ORF">B0T23DRAFT_404065</name>
</gene>
<proteinExistence type="predicted"/>
<dbReference type="Proteomes" id="UP001285908">
    <property type="component" value="Unassembled WGS sequence"/>
</dbReference>
<dbReference type="RefSeq" id="XP_062694762.1">
    <property type="nucleotide sequence ID" value="XM_062838858.1"/>
</dbReference>
<dbReference type="EMBL" id="JAULSX010000003">
    <property type="protein sequence ID" value="KAK3495333.1"/>
    <property type="molecule type" value="Genomic_DNA"/>
</dbReference>
<name>A0AAJ0IB41_9PEZI</name>
<protein>
    <submittedName>
        <fullName evidence="1">Uncharacterized protein</fullName>
    </submittedName>
</protein>
<organism evidence="1 2">
    <name type="scientific">Neurospora hispaniola</name>
    <dbReference type="NCBI Taxonomy" id="588809"/>
    <lineage>
        <taxon>Eukaryota</taxon>
        <taxon>Fungi</taxon>
        <taxon>Dikarya</taxon>
        <taxon>Ascomycota</taxon>
        <taxon>Pezizomycotina</taxon>
        <taxon>Sordariomycetes</taxon>
        <taxon>Sordariomycetidae</taxon>
        <taxon>Sordariales</taxon>
        <taxon>Sordariaceae</taxon>
        <taxon>Neurospora</taxon>
    </lineage>
</organism>
<dbReference type="GeneID" id="87876480"/>
<comment type="caution">
    <text evidence="1">The sequence shown here is derived from an EMBL/GenBank/DDBJ whole genome shotgun (WGS) entry which is preliminary data.</text>
</comment>
<accession>A0AAJ0IB41</accession>
<sequence length="180" mass="20378">MPDKHYFTTSATGGMAPSSGYRRPIALLRTGTLTSRMQHNLHIFLRGYEFQGTFCPIHDALHCSFYIWHHSKSLFQPFVISCTKGLGSCHLPRPGFSPLWRASWMSQSYSTRPVDGNRGSLPTTSRQLKSATVVLAVLYITNLAIRNHTYVPSSYAASDWLTQLWPVWTRGYPSTWTAHL</sequence>